<feature type="domain" description="Integrin beta subunit VWA" evidence="19">
    <location>
        <begin position="37"/>
        <end position="458"/>
    </location>
</feature>
<feature type="disulfide bond" evidence="15">
    <location>
        <begin position="634"/>
        <end position="637"/>
    </location>
</feature>
<dbReference type="Gene3D" id="3.40.50.410">
    <property type="entry name" value="von Willebrand factor, type A domain"/>
    <property type="match status" value="1"/>
</dbReference>
<dbReference type="GO" id="GO:0009986">
    <property type="term" value="C:cell surface"/>
    <property type="evidence" value="ECO:0007669"/>
    <property type="project" value="TreeGrafter"/>
</dbReference>
<feature type="disulfide bond" evidence="15">
    <location>
        <begin position="528"/>
        <end position="563"/>
    </location>
</feature>
<feature type="disulfide bond" evidence="15">
    <location>
        <begin position="617"/>
        <end position="631"/>
    </location>
</feature>
<feature type="chain" id="PRO_5004580321" description="Integrin beta" evidence="18">
    <location>
        <begin position="24"/>
        <end position="794"/>
    </location>
</feature>
<dbReference type="Gene3D" id="4.10.1240.30">
    <property type="match status" value="1"/>
</dbReference>
<evidence type="ECO:0000256" key="10">
    <source>
        <dbReference type="ARBA" id="ARBA00022989"/>
    </source>
</evidence>
<keyword evidence="3" id="KW-1003">Cell membrane</keyword>
<dbReference type="PANTHER" id="PTHR10082:SF60">
    <property type="entry name" value="INTEGRIN BETA-PS"/>
    <property type="match status" value="1"/>
</dbReference>
<evidence type="ECO:0000259" key="20">
    <source>
        <dbReference type="SMART" id="SM01241"/>
    </source>
</evidence>
<feature type="disulfide bond" evidence="15">
    <location>
        <begin position="612"/>
        <end position="663"/>
    </location>
</feature>
<dbReference type="Pfam" id="PF07965">
    <property type="entry name" value="Integrin_B_tail"/>
    <property type="match status" value="1"/>
</dbReference>
<feature type="transmembrane region" description="Helical" evidence="17">
    <location>
        <begin position="725"/>
        <end position="747"/>
    </location>
</feature>
<evidence type="ECO:0000256" key="3">
    <source>
        <dbReference type="ARBA" id="ARBA00022475"/>
    </source>
</evidence>
<dbReference type="PIRSF" id="PIRSF002512">
    <property type="entry name" value="Integrin_B"/>
    <property type="match status" value="1"/>
</dbReference>
<reference evidence="23" key="1">
    <citation type="submission" date="2011-05" db="EMBL/GenBank/DDBJ databases">
        <authorList>
            <person name="Richards S.R."/>
            <person name="Qu J."/>
            <person name="Jiang H."/>
            <person name="Jhangiani S.N."/>
            <person name="Agravi P."/>
            <person name="Goodspeed R."/>
            <person name="Gross S."/>
            <person name="Mandapat C."/>
            <person name="Jackson L."/>
            <person name="Mathew T."/>
            <person name="Pu L."/>
            <person name="Thornton R."/>
            <person name="Saada N."/>
            <person name="Wilczek-Boney K.B."/>
            <person name="Lee S."/>
            <person name="Kovar C."/>
            <person name="Wu Y."/>
            <person name="Scherer S.E."/>
            <person name="Worley K.C."/>
            <person name="Muzny D.M."/>
            <person name="Gibbs R."/>
        </authorList>
    </citation>
    <scope>NUCLEOTIDE SEQUENCE</scope>
    <source>
        <strain evidence="23">Brora</strain>
    </source>
</reference>
<dbReference type="SUPFAM" id="SSF69687">
    <property type="entry name" value="Integrin beta tail domain"/>
    <property type="match status" value="1"/>
</dbReference>
<feature type="disulfide bond" evidence="15">
    <location>
        <begin position="201"/>
        <end position="204"/>
    </location>
</feature>
<dbReference type="GO" id="GO:0007160">
    <property type="term" value="P:cell-matrix adhesion"/>
    <property type="evidence" value="ECO:0007669"/>
    <property type="project" value="TreeGrafter"/>
</dbReference>
<feature type="disulfide bond" evidence="15">
    <location>
        <begin position="38"/>
        <end position="48"/>
    </location>
</feature>
<dbReference type="SUPFAM" id="SSF53300">
    <property type="entry name" value="vWA-like"/>
    <property type="match status" value="1"/>
</dbReference>
<keyword evidence="4" id="KW-0245">EGF-like domain</keyword>
<keyword evidence="5" id="KW-0597">Phosphoprotein</keyword>
<feature type="disulfide bond" evidence="15">
    <location>
        <begin position="577"/>
        <end position="586"/>
    </location>
</feature>
<dbReference type="GO" id="GO:0016477">
    <property type="term" value="P:cell migration"/>
    <property type="evidence" value="ECO:0007669"/>
    <property type="project" value="TreeGrafter"/>
</dbReference>
<dbReference type="GO" id="GO:0005925">
    <property type="term" value="C:focal adhesion"/>
    <property type="evidence" value="ECO:0007669"/>
    <property type="project" value="TreeGrafter"/>
</dbReference>
<feature type="signal peptide" evidence="18">
    <location>
        <begin position="1"/>
        <end position="23"/>
    </location>
</feature>
<evidence type="ECO:0000256" key="7">
    <source>
        <dbReference type="ARBA" id="ARBA00022729"/>
    </source>
</evidence>
<proteinExistence type="inferred from homology"/>
<dbReference type="SMART" id="SM00187">
    <property type="entry name" value="INB"/>
    <property type="match status" value="1"/>
</dbReference>
<dbReference type="InterPro" id="IPR036349">
    <property type="entry name" value="Integrin_bsu_tail_dom_sf"/>
</dbReference>
<dbReference type="InterPro" id="IPR032695">
    <property type="entry name" value="Integrin_dom_sf"/>
</dbReference>
<keyword evidence="7 18" id="KW-0732">Signal</keyword>
<name>T1JH92_STRMM</name>
<dbReference type="PROSITE" id="PS52047">
    <property type="entry name" value="I_EGF_2"/>
    <property type="match status" value="1"/>
</dbReference>
<feature type="domain" description="Integrin beta subunit cytoplasmic" evidence="20">
    <location>
        <begin position="748"/>
        <end position="794"/>
    </location>
</feature>
<evidence type="ECO:0000313" key="22">
    <source>
        <dbReference type="EnsemblMetazoa" id="SMAR013223-PA"/>
    </source>
</evidence>
<keyword evidence="23" id="KW-1185">Reference proteome</keyword>
<dbReference type="Gene3D" id="1.20.5.100">
    <property type="entry name" value="Cytochrome c1, transmembrane anchor, C-terminal"/>
    <property type="match status" value="1"/>
</dbReference>
<feature type="disulfide bond" evidence="15">
    <location>
        <begin position="480"/>
        <end position="520"/>
    </location>
</feature>
<dbReference type="Proteomes" id="UP000014500">
    <property type="component" value="Unassembled WGS sequence"/>
</dbReference>
<keyword evidence="8" id="KW-0677">Repeat</keyword>
<feature type="disulfide bond" evidence="15">
    <location>
        <begin position="610"/>
        <end position="615"/>
    </location>
</feature>
<dbReference type="SMART" id="SM01241">
    <property type="entry name" value="Integrin_b_cyt"/>
    <property type="match status" value="1"/>
</dbReference>
<dbReference type="FunFam" id="3.40.50.410:FF:000002">
    <property type="entry name" value="Integrin beta"/>
    <property type="match status" value="1"/>
</dbReference>
<keyword evidence="11 16" id="KW-0401">Integrin</keyword>
<feature type="disulfide bond" evidence="15">
    <location>
        <begin position="252"/>
        <end position="293"/>
    </location>
</feature>
<keyword evidence="6 16" id="KW-0812">Transmembrane</keyword>
<dbReference type="SMART" id="SM01242">
    <property type="entry name" value="Integrin_B_tail"/>
    <property type="match status" value="1"/>
</dbReference>
<feature type="disulfide bond" evidence="15">
    <location>
        <begin position="485"/>
        <end position="494"/>
    </location>
</feature>
<dbReference type="GO" id="GO:0008305">
    <property type="term" value="C:integrin complex"/>
    <property type="evidence" value="ECO:0007669"/>
    <property type="project" value="TreeGrafter"/>
</dbReference>
<dbReference type="PANTHER" id="PTHR10082">
    <property type="entry name" value="INTEGRIN BETA SUBUNIT"/>
    <property type="match status" value="1"/>
</dbReference>
<dbReference type="Gene3D" id="2.10.25.10">
    <property type="entry name" value="Laminin"/>
    <property type="match status" value="4"/>
</dbReference>
<dbReference type="SUPFAM" id="SSF57196">
    <property type="entry name" value="EGF/Laminin"/>
    <property type="match status" value="1"/>
</dbReference>
<dbReference type="GO" id="GO:0033627">
    <property type="term" value="P:cell adhesion mediated by integrin"/>
    <property type="evidence" value="ECO:0007669"/>
    <property type="project" value="TreeGrafter"/>
</dbReference>
<evidence type="ECO:0000259" key="19">
    <source>
        <dbReference type="SMART" id="SM00187"/>
    </source>
</evidence>
<dbReference type="GO" id="GO:0007229">
    <property type="term" value="P:integrin-mediated signaling pathway"/>
    <property type="evidence" value="ECO:0007669"/>
    <property type="project" value="UniProtKB-KW"/>
</dbReference>
<dbReference type="InterPro" id="IPR057073">
    <property type="entry name" value="EGF_integrin_2"/>
</dbReference>
<evidence type="ECO:0000256" key="8">
    <source>
        <dbReference type="ARBA" id="ARBA00022737"/>
    </source>
</evidence>
<evidence type="ECO:0000256" key="16">
    <source>
        <dbReference type="RuleBase" id="RU000633"/>
    </source>
</evidence>
<feature type="disulfide bond" evidence="15">
    <location>
        <begin position="394"/>
        <end position="406"/>
    </location>
</feature>
<evidence type="ECO:0000256" key="5">
    <source>
        <dbReference type="ARBA" id="ARBA00022553"/>
    </source>
</evidence>
<keyword evidence="13 15" id="KW-1015">Disulfide bond</keyword>
<dbReference type="STRING" id="126957.T1JH92"/>
<dbReference type="SUPFAM" id="SSF69179">
    <property type="entry name" value="Integrin domains"/>
    <property type="match status" value="1"/>
</dbReference>
<dbReference type="eggNOG" id="KOG1226">
    <property type="taxonomic scope" value="Eukaryota"/>
</dbReference>
<organism evidence="22 23">
    <name type="scientific">Strigamia maritima</name>
    <name type="common">European centipede</name>
    <name type="synonym">Geophilus maritimus</name>
    <dbReference type="NCBI Taxonomy" id="126957"/>
    <lineage>
        <taxon>Eukaryota</taxon>
        <taxon>Metazoa</taxon>
        <taxon>Ecdysozoa</taxon>
        <taxon>Arthropoda</taxon>
        <taxon>Myriapoda</taxon>
        <taxon>Chilopoda</taxon>
        <taxon>Pleurostigmophora</taxon>
        <taxon>Geophilomorpha</taxon>
        <taxon>Linotaeniidae</taxon>
        <taxon>Strigamia</taxon>
    </lineage>
</organism>
<dbReference type="SUPFAM" id="SSF103575">
    <property type="entry name" value="Plexin repeat"/>
    <property type="match status" value="1"/>
</dbReference>
<dbReference type="InterPro" id="IPR015812">
    <property type="entry name" value="Integrin_bsu"/>
</dbReference>
<dbReference type="OMA" id="PPEYTWN"/>
<dbReference type="GO" id="GO:0007157">
    <property type="term" value="P:heterophilic cell-cell adhesion via plasma membrane cell adhesion molecules"/>
    <property type="evidence" value="ECO:0007669"/>
    <property type="project" value="UniProtKB-ARBA"/>
</dbReference>
<feature type="disulfide bond" evidence="15">
    <location>
        <begin position="641"/>
        <end position="650"/>
    </location>
</feature>
<evidence type="ECO:0000256" key="17">
    <source>
        <dbReference type="SAM" id="Phobius"/>
    </source>
</evidence>
<evidence type="ECO:0000256" key="4">
    <source>
        <dbReference type="ARBA" id="ARBA00022536"/>
    </source>
</evidence>
<evidence type="ECO:0000256" key="15">
    <source>
        <dbReference type="PIRSR" id="PIRSR002512-1"/>
    </source>
</evidence>
<comment type="similarity">
    <text evidence="2 16">Belongs to the integrin beta chain family.</text>
</comment>
<dbReference type="Pfam" id="PF23105">
    <property type="entry name" value="EGF_integrin"/>
    <property type="match status" value="2"/>
</dbReference>
<dbReference type="PhylomeDB" id="T1JH92"/>
<dbReference type="PROSITE" id="PS00243">
    <property type="entry name" value="I_EGF_1"/>
    <property type="match status" value="2"/>
</dbReference>
<dbReference type="FunFam" id="2.10.25.10:FF:000036">
    <property type="entry name" value="Integrin beta"/>
    <property type="match status" value="1"/>
</dbReference>
<evidence type="ECO:0000259" key="21">
    <source>
        <dbReference type="SMART" id="SM01242"/>
    </source>
</evidence>
<evidence type="ECO:0000313" key="23">
    <source>
        <dbReference type="Proteomes" id="UP000014500"/>
    </source>
</evidence>
<keyword evidence="12 17" id="KW-0472">Membrane</keyword>
<feature type="disulfide bond" evidence="15">
    <location>
        <begin position="51"/>
        <end position="65"/>
    </location>
</feature>
<evidence type="ECO:0000256" key="14">
    <source>
        <dbReference type="ARBA" id="ARBA00023180"/>
    </source>
</evidence>
<dbReference type="InterPro" id="IPR012896">
    <property type="entry name" value="Integrin_bsu_tail"/>
</dbReference>
<dbReference type="EMBL" id="JH432223">
    <property type="status" value="NOT_ANNOTATED_CDS"/>
    <property type="molecule type" value="Genomic_DNA"/>
</dbReference>
<keyword evidence="10 17" id="KW-1133">Transmembrane helix</keyword>
<dbReference type="InterPro" id="IPR014836">
    <property type="entry name" value="Integrin_bsu_cyt_dom"/>
</dbReference>
<feature type="disulfide bond" evidence="15">
    <location>
        <begin position="588"/>
        <end position="595"/>
    </location>
</feature>
<feature type="domain" description="Integrin beta subunit tail" evidence="21">
    <location>
        <begin position="641"/>
        <end position="724"/>
    </location>
</feature>
<feature type="disulfide bond" evidence="15">
    <location>
        <begin position="667"/>
        <end position="695"/>
    </location>
</feature>
<dbReference type="Gene3D" id="3.30.1680.10">
    <property type="entry name" value="ligand-binding face of the semaphorins, domain 2"/>
    <property type="match status" value="1"/>
</dbReference>
<sequence>MQLETMLRICALFAIWTGSCVLGQSSNSSSICVHLESCGKCIQFDPRCVWCRDEDYKIDPLAPRCDLITNLQKRCADKDIVNPVFDPKFPGNEELSKPRGNTGRVIQIKPQEVKLKLRPGLPFEFNMAYREAPDYPVDLYYLMDLSKSMEDDKENLAKLGDQLATEMSKITKNFTLGFGSFVDKVVMPYVSTVPEKMKHPCRDCAAPYGFQHHMTLSQNTEKFKDEVYKAQVSGNLDAPEGGFDAIMQSVMCDREIGWRDLSRKLIVFSTDSGFHYAGDGKLGGIVKPNDGHCHLDATGRYSESTNMDYPSLSQLNQKIKEKKMTLIFAVTTNQVSVYEQLSENLEGASARELANDSSNIVKLIKDQYQAITSVVTLKDNADDRYVRVSYFSKCLKGEKLENTHTCKGLKVGETVNFTIMIEVIRCPNETKDWMQTFTIEPVGLKEKLTVNLEIVCECDCEREGREFLSPKCNSSGTYQCGTCDCPPDRQGRFCQCDKLTTSHDLDPQCIQPNANTTYTCSNRGICSCGQCHCLTNKKGWENIYGPYCECSDYSCDRHNKKMCNGDKGKCKCNKCTCIPGWTGSACQCPAGEDVCKAPGKDIVCNNAGDCVCGKCECYKEKNGTRYIGVFCDECPTCEGKCSFYRPCVQCKMFNSGEYDKEQCDAKCNIIPEEVDKAEVEKPSEQVCVFKDVDDCKFTFVYGYDASNNPYIRVQRTKDCPTPVDILMIVLGVIGGIVAIGLCLLLIWKLLTTIHDRREFAEFQKQQQLAKWDTGENPIYKQATSTFSNPTYGRK</sequence>
<evidence type="ECO:0000256" key="18">
    <source>
        <dbReference type="SAM" id="SignalP"/>
    </source>
</evidence>
<evidence type="ECO:0000256" key="12">
    <source>
        <dbReference type="ARBA" id="ARBA00023136"/>
    </source>
</evidence>
<protein>
    <recommendedName>
        <fullName evidence="16">Integrin beta</fullName>
    </recommendedName>
</protein>
<evidence type="ECO:0000256" key="6">
    <source>
        <dbReference type="ARBA" id="ARBA00022692"/>
    </source>
</evidence>
<feature type="disulfide bond" evidence="15">
    <location>
        <begin position="550"/>
        <end position="555"/>
    </location>
</feature>
<keyword evidence="14" id="KW-0325">Glycoprotein</keyword>
<feature type="disulfide bond" evidence="15">
    <location>
        <begin position="533"/>
        <end position="548"/>
    </location>
</feature>
<feature type="disulfide bond" evidence="15">
    <location>
        <begin position="456"/>
        <end position="460"/>
    </location>
</feature>
<feature type="disulfide bond" evidence="15">
    <location>
        <begin position="647"/>
        <end position="719"/>
    </location>
</feature>
<evidence type="ECO:0000256" key="13">
    <source>
        <dbReference type="ARBA" id="ARBA00023157"/>
    </source>
</evidence>
<feature type="disulfide bond" evidence="15">
    <location>
        <begin position="526"/>
        <end position="531"/>
    </location>
</feature>
<comment type="subcellular location">
    <subcellularLocation>
        <location evidence="1 16">Cell membrane</location>
        <topology evidence="1 16">Single-pass type I membrane protein</topology>
    </subcellularLocation>
</comment>
<dbReference type="PRINTS" id="PR01186">
    <property type="entry name" value="INTEGRINB"/>
</dbReference>
<keyword evidence="9 16" id="KW-0130">Cell adhesion</keyword>
<evidence type="ECO:0000256" key="11">
    <source>
        <dbReference type="ARBA" id="ARBA00023037"/>
    </source>
</evidence>
<evidence type="ECO:0000256" key="1">
    <source>
        <dbReference type="ARBA" id="ARBA00004251"/>
    </source>
</evidence>
<feature type="disulfide bond" evidence="15">
    <location>
        <begin position="570"/>
        <end position="575"/>
    </location>
</feature>
<dbReference type="InterPro" id="IPR057243">
    <property type="entry name" value="Integrin_I-EGF_CS"/>
</dbReference>
<feature type="disulfide bond" evidence="15">
    <location>
        <begin position="572"/>
        <end position="604"/>
    </location>
</feature>
<dbReference type="InterPro" id="IPR036465">
    <property type="entry name" value="vWFA_dom_sf"/>
</dbReference>
<dbReference type="EnsemblMetazoa" id="SMAR013223-RA">
    <property type="protein sequence ID" value="SMAR013223-PA"/>
    <property type="gene ID" value="SMAR013223"/>
</dbReference>
<dbReference type="HOGENOM" id="CLU_011772_1_1_1"/>
<dbReference type="FunFam" id="1.20.5.100:FF:000002">
    <property type="entry name" value="Integrin beta"/>
    <property type="match status" value="1"/>
</dbReference>
<dbReference type="GO" id="GO:0005178">
    <property type="term" value="F:integrin binding"/>
    <property type="evidence" value="ECO:0007669"/>
    <property type="project" value="TreeGrafter"/>
</dbReference>
<dbReference type="InterPro" id="IPR002369">
    <property type="entry name" value="Integrin_bsu_VWA"/>
</dbReference>
<dbReference type="AlphaFoldDB" id="T1JH92"/>
<dbReference type="Gene3D" id="2.60.40.1510">
    <property type="entry name" value="ntegrin, alpha v. Chain A, domain 3"/>
    <property type="match status" value="1"/>
</dbReference>
<dbReference type="Pfam" id="PF00362">
    <property type="entry name" value="Integrin_beta"/>
    <property type="match status" value="1"/>
</dbReference>
<accession>T1JH92</accession>
<dbReference type="Pfam" id="PF08725">
    <property type="entry name" value="Integrin_b_cyt"/>
    <property type="match status" value="1"/>
</dbReference>
<evidence type="ECO:0000256" key="9">
    <source>
        <dbReference type="ARBA" id="ARBA00022889"/>
    </source>
</evidence>
<reference evidence="22" key="2">
    <citation type="submission" date="2015-02" db="UniProtKB">
        <authorList>
            <consortium name="EnsemblMetazoa"/>
        </authorList>
    </citation>
    <scope>IDENTIFICATION</scope>
</reference>
<evidence type="ECO:0000256" key="2">
    <source>
        <dbReference type="ARBA" id="ARBA00007449"/>
    </source>
</evidence>